<keyword evidence="3" id="KW-1185">Reference proteome</keyword>
<protein>
    <submittedName>
        <fullName evidence="2">Uncharacterized protein</fullName>
    </submittedName>
</protein>
<feature type="transmembrane region" description="Helical" evidence="1">
    <location>
        <begin position="52"/>
        <end position="72"/>
    </location>
</feature>
<reference evidence="2 3" key="1">
    <citation type="submission" date="2018-10" db="EMBL/GenBank/DDBJ databases">
        <authorList>
            <person name="Li J."/>
        </authorList>
    </citation>
    <scope>NUCLEOTIDE SEQUENCE [LARGE SCALE GENOMIC DNA]</scope>
    <source>
        <strain evidence="2 3">JCM 11654</strain>
    </source>
</reference>
<evidence type="ECO:0000256" key="1">
    <source>
        <dbReference type="SAM" id="Phobius"/>
    </source>
</evidence>
<dbReference type="Proteomes" id="UP000269438">
    <property type="component" value="Unassembled WGS sequence"/>
</dbReference>
<dbReference type="EMBL" id="RCUY01000009">
    <property type="protein sequence ID" value="RLP82042.1"/>
    <property type="molecule type" value="Genomic_DNA"/>
</dbReference>
<proteinExistence type="predicted"/>
<gene>
    <name evidence="2" type="ORF">D9V34_09470</name>
</gene>
<dbReference type="AlphaFoldDB" id="A0A3L7ARL4"/>
<keyword evidence="1" id="KW-0472">Membrane</keyword>
<feature type="transmembrane region" description="Helical" evidence="1">
    <location>
        <begin position="7"/>
        <end position="32"/>
    </location>
</feature>
<accession>A0A3L7ARL4</accession>
<evidence type="ECO:0000313" key="2">
    <source>
        <dbReference type="EMBL" id="RLP82042.1"/>
    </source>
</evidence>
<keyword evidence="1" id="KW-0812">Transmembrane</keyword>
<evidence type="ECO:0000313" key="3">
    <source>
        <dbReference type="Proteomes" id="UP000269438"/>
    </source>
</evidence>
<name>A0A3L7ARL4_9MICO</name>
<keyword evidence="1" id="KW-1133">Transmembrane helix</keyword>
<comment type="caution">
    <text evidence="2">The sequence shown here is derived from an EMBL/GenBank/DDBJ whole genome shotgun (WGS) entry which is preliminary data.</text>
</comment>
<organism evidence="2 3">
    <name type="scientific">Mycetocola lacteus</name>
    <dbReference type="NCBI Taxonomy" id="76637"/>
    <lineage>
        <taxon>Bacteria</taxon>
        <taxon>Bacillati</taxon>
        <taxon>Actinomycetota</taxon>
        <taxon>Actinomycetes</taxon>
        <taxon>Micrococcales</taxon>
        <taxon>Microbacteriaceae</taxon>
        <taxon>Mycetocola</taxon>
    </lineage>
</organism>
<sequence>MLVVSPVWAVALVGLAVVPVFPVVAGFLAGMVQRGPVLVLPVLVRRARQLGHQQVPGVLGGAVFSVAVRVLAARMPRRSVLVLGDILRRSLRRIPSEVRHLLPRGRASV</sequence>